<sequence length="455" mass="52826">MSLQRSSQLGWPLCRSCALLLPSRTISATTIIADRSATRHYTASASHQRGFIRKSPAAKNVNKGYGRILNNTVPTEQWQKNYHEVKTRFEKNYKSIYSMVQSSDLIAGKITPKVFLEIGRRLVDQAYNSRPTADALKSIWKGDPATVHEIGRAIWLSGPWEGQVSAWARVATADAGFPWALCQEVTFQIQRMGIHAPTSREMEAVKKLAYEKEDPRALMVWADIARRWGRTEEALDLYRHLNDMAYPSNRRPSLYDDITFRGDYKAPWRILADMYNEAERHEEADEMMKVGALHYRDPQALVTYAYLRKEKDDWESYEQCMLVAAMSGHGEACYRLGNYYYLISKGEVPSRDQRIAQKHPKRAWIASWFARFFRKMDWRRRAINWYEMASAHGDSEGTRNLAVLMREDGHPEALDIFSRLRADSGWWNHKHILKLRSRWDDPNFKPTLPASWLEL</sequence>
<dbReference type="eggNOG" id="ENOG502R8TH">
    <property type="taxonomic scope" value="Eukaryota"/>
</dbReference>
<dbReference type="HOGENOM" id="CLU_601441_0_0_1"/>
<proteinExistence type="predicted"/>
<comment type="caution">
    <text evidence="1">The sequence shown here is derived from an EMBL/GenBank/DDBJ whole genome shotgun (WGS) entry which is preliminary data.</text>
</comment>
<name>A0A093VAU7_TALMA</name>
<reference evidence="1" key="1">
    <citation type="journal article" date="2014" name="PLoS Genet.">
        <title>Signature Gene Expression Reveals Novel Clues to the Molecular Mechanisms of Dimorphic Transition in Penicillium marneffei.</title>
        <authorList>
            <person name="Yang E."/>
            <person name="Wang G."/>
            <person name="Cai J."/>
            <person name="Woo P.C."/>
            <person name="Lau S.K."/>
            <person name="Yuen K.-Y."/>
            <person name="Chow W.-N."/>
            <person name="Lin X."/>
        </authorList>
    </citation>
    <scope>NUCLEOTIDE SEQUENCE [LARGE SCALE GENOMIC DNA]</scope>
    <source>
        <strain evidence="1">PM1</strain>
    </source>
</reference>
<organism evidence="1">
    <name type="scientific">Talaromyces marneffei PM1</name>
    <dbReference type="NCBI Taxonomy" id="1077442"/>
    <lineage>
        <taxon>Eukaryota</taxon>
        <taxon>Fungi</taxon>
        <taxon>Dikarya</taxon>
        <taxon>Ascomycota</taxon>
        <taxon>Pezizomycotina</taxon>
        <taxon>Eurotiomycetes</taxon>
        <taxon>Eurotiomycetidae</taxon>
        <taxon>Eurotiales</taxon>
        <taxon>Trichocomaceae</taxon>
        <taxon>Talaromyces</taxon>
        <taxon>Talaromyces sect. Talaromyces</taxon>
    </lineage>
</organism>
<evidence type="ECO:0000313" key="1">
    <source>
        <dbReference type="EMBL" id="KFX47084.1"/>
    </source>
</evidence>
<dbReference type="InterPro" id="IPR011990">
    <property type="entry name" value="TPR-like_helical_dom_sf"/>
</dbReference>
<dbReference type="Gene3D" id="1.25.40.10">
    <property type="entry name" value="Tetratricopeptide repeat domain"/>
    <property type="match status" value="1"/>
</dbReference>
<gene>
    <name evidence="1" type="ORF">GQ26_0161260</name>
</gene>
<protein>
    <submittedName>
        <fullName evidence="1">Ubiquinol-cytochrome-c reductase complex core protein I, mitochondrial</fullName>
    </submittedName>
</protein>
<dbReference type="AlphaFoldDB" id="A0A093VAU7"/>
<dbReference type="SUPFAM" id="SSF81901">
    <property type="entry name" value="HCP-like"/>
    <property type="match status" value="1"/>
</dbReference>
<dbReference type="EMBL" id="JPOX01000016">
    <property type="protein sequence ID" value="KFX47084.1"/>
    <property type="molecule type" value="Genomic_DNA"/>
</dbReference>
<accession>A0A093VAU7</accession>